<organism evidence="2 3">
    <name type="scientific">Acrasis kona</name>
    <dbReference type="NCBI Taxonomy" id="1008807"/>
    <lineage>
        <taxon>Eukaryota</taxon>
        <taxon>Discoba</taxon>
        <taxon>Heterolobosea</taxon>
        <taxon>Tetramitia</taxon>
        <taxon>Eutetramitia</taxon>
        <taxon>Acrasidae</taxon>
        <taxon>Acrasis</taxon>
    </lineage>
</organism>
<dbReference type="GO" id="GO:0016034">
    <property type="term" value="F:maleylacetoacetate isomerase activity"/>
    <property type="evidence" value="ECO:0007669"/>
    <property type="project" value="TreeGrafter"/>
</dbReference>
<sequence length="210" mass="24390">MSRRILYELVSKEGYSFSPYVFRSKALLNYKGLEYEPKQLGFVQIHEQVGEVNPKKQVPVLVDGDDIVSDSDNIYNFLEKKYPEPSVPKGDLNFKDLYRYAPPLAMPKLLPLLKDEDKDYFRGKTEKAIGKKIEEALQPQVYEQNLKKWREATDKMSNLISDQSEITYTALQVAGVLHWISFSIGEEETFGNNKKLEKWFKDLKNKVKVN</sequence>
<dbReference type="Pfam" id="PF22041">
    <property type="entry name" value="GST_C_7"/>
    <property type="match status" value="1"/>
</dbReference>
<dbReference type="GO" id="GO:0006749">
    <property type="term" value="P:glutathione metabolic process"/>
    <property type="evidence" value="ECO:0007669"/>
    <property type="project" value="TreeGrafter"/>
</dbReference>
<comment type="caution">
    <text evidence="2">The sequence shown here is derived from an EMBL/GenBank/DDBJ whole genome shotgun (WGS) entry which is preliminary data.</text>
</comment>
<dbReference type="GO" id="GO:0004364">
    <property type="term" value="F:glutathione transferase activity"/>
    <property type="evidence" value="ECO:0007669"/>
    <property type="project" value="TreeGrafter"/>
</dbReference>
<feature type="domain" description="GST N-terminal" evidence="1">
    <location>
        <begin position="8"/>
        <end position="86"/>
    </location>
</feature>
<name>A0AAW2Z7A5_9EUKA</name>
<proteinExistence type="predicted"/>
<dbReference type="PANTHER" id="PTHR42673">
    <property type="entry name" value="MALEYLACETOACETATE ISOMERASE"/>
    <property type="match status" value="1"/>
</dbReference>
<evidence type="ECO:0000313" key="3">
    <source>
        <dbReference type="Proteomes" id="UP001431209"/>
    </source>
</evidence>
<dbReference type="AlphaFoldDB" id="A0AAW2Z7A5"/>
<dbReference type="PROSITE" id="PS50404">
    <property type="entry name" value="GST_NTER"/>
    <property type="match status" value="1"/>
</dbReference>
<keyword evidence="3" id="KW-1185">Reference proteome</keyword>
<accession>A0AAW2Z7A5</accession>
<dbReference type="Proteomes" id="UP001431209">
    <property type="component" value="Unassembled WGS sequence"/>
</dbReference>
<protein>
    <submittedName>
        <fullName evidence="2">Glutathione S-transferase zeta class protein</fullName>
    </submittedName>
</protein>
<dbReference type="InterPro" id="IPR004045">
    <property type="entry name" value="Glutathione_S-Trfase_N"/>
</dbReference>
<dbReference type="Gene3D" id="1.20.1050.10">
    <property type="match status" value="1"/>
</dbReference>
<dbReference type="EMBL" id="JAOPGA020001100">
    <property type="protein sequence ID" value="KAL0485026.1"/>
    <property type="molecule type" value="Genomic_DNA"/>
</dbReference>
<dbReference type="Pfam" id="PF13417">
    <property type="entry name" value="GST_N_3"/>
    <property type="match status" value="1"/>
</dbReference>
<evidence type="ECO:0000313" key="2">
    <source>
        <dbReference type="EMBL" id="KAL0485026.1"/>
    </source>
</evidence>
<dbReference type="Gene3D" id="3.40.30.10">
    <property type="entry name" value="Glutaredoxin"/>
    <property type="match status" value="1"/>
</dbReference>
<dbReference type="InterPro" id="IPR036249">
    <property type="entry name" value="Thioredoxin-like_sf"/>
</dbReference>
<dbReference type="InterPro" id="IPR054416">
    <property type="entry name" value="GST_UstS-like_C"/>
</dbReference>
<gene>
    <name evidence="2" type="ORF">AKO1_003731</name>
</gene>
<dbReference type="SUPFAM" id="SSF52833">
    <property type="entry name" value="Thioredoxin-like"/>
    <property type="match status" value="1"/>
</dbReference>
<dbReference type="PANTHER" id="PTHR42673:SF4">
    <property type="entry name" value="MALEYLACETOACETATE ISOMERASE"/>
    <property type="match status" value="1"/>
</dbReference>
<dbReference type="GO" id="GO:0006559">
    <property type="term" value="P:L-phenylalanine catabolic process"/>
    <property type="evidence" value="ECO:0007669"/>
    <property type="project" value="TreeGrafter"/>
</dbReference>
<reference evidence="2 3" key="1">
    <citation type="submission" date="2024-03" db="EMBL/GenBank/DDBJ databases">
        <title>The Acrasis kona genome and developmental transcriptomes reveal deep origins of eukaryotic multicellular pathways.</title>
        <authorList>
            <person name="Sheikh S."/>
            <person name="Fu C.-J."/>
            <person name="Brown M.W."/>
            <person name="Baldauf S.L."/>
        </authorList>
    </citation>
    <scope>NUCLEOTIDE SEQUENCE [LARGE SCALE GENOMIC DNA]</scope>
    <source>
        <strain evidence="2 3">ATCC MYA-3509</strain>
    </source>
</reference>
<evidence type="ECO:0000259" key="1">
    <source>
        <dbReference type="PROSITE" id="PS50404"/>
    </source>
</evidence>